<dbReference type="PROSITE" id="PS00973">
    <property type="entry name" value="USP_2"/>
    <property type="match status" value="1"/>
</dbReference>
<feature type="domain" description="DUSP" evidence="5">
    <location>
        <begin position="562"/>
        <end position="659"/>
    </location>
</feature>
<keyword evidence="2" id="KW-0645">Protease</keyword>
<organism evidence="6 7">
    <name type="scientific">Clytia hemisphaerica</name>
    <dbReference type="NCBI Taxonomy" id="252671"/>
    <lineage>
        <taxon>Eukaryota</taxon>
        <taxon>Metazoa</taxon>
        <taxon>Cnidaria</taxon>
        <taxon>Hydrozoa</taxon>
        <taxon>Hydroidolina</taxon>
        <taxon>Leptothecata</taxon>
        <taxon>Obeliida</taxon>
        <taxon>Clytiidae</taxon>
        <taxon>Clytia</taxon>
    </lineage>
</organism>
<dbReference type="EnsemblMetazoa" id="CLYHEMT001309.1">
    <property type="protein sequence ID" value="CLYHEMP001309.1"/>
    <property type="gene ID" value="CLYHEMG001309"/>
</dbReference>
<evidence type="ECO:0000256" key="2">
    <source>
        <dbReference type="RuleBase" id="RU366025"/>
    </source>
</evidence>
<evidence type="ECO:0000313" key="6">
    <source>
        <dbReference type="EnsemblMetazoa" id="CLYHEMP001309.1"/>
    </source>
</evidence>
<dbReference type="GO" id="GO:0016579">
    <property type="term" value="P:protein deubiquitination"/>
    <property type="evidence" value="ECO:0007669"/>
    <property type="project" value="InterPro"/>
</dbReference>
<keyword evidence="7" id="KW-1185">Reference proteome</keyword>
<feature type="compositionally biased region" description="Basic and acidic residues" evidence="3">
    <location>
        <begin position="205"/>
        <end position="217"/>
    </location>
</feature>
<dbReference type="InterPro" id="IPR028889">
    <property type="entry name" value="USP"/>
</dbReference>
<name>A0A7M5ULL9_9CNID</name>
<dbReference type="Pfam" id="PF00443">
    <property type="entry name" value="UCH"/>
    <property type="match status" value="1"/>
</dbReference>
<comment type="similarity">
    <text evidence="2">Belongs to the peptidase C19 family.</text>
</comment>
<feature type="region of interest" description="Disordered" evidence="3">
    <location>
        <begin position="146"/>
        <end position="217"/>
    </location>
</feature>
<evidence type="ECO:0000256" key="1">
    <source>
        <dbReference type="ARBA" id="ARBA00000707"/>
    </source>
</evidence>
<dbReference type="OrthoDB" id="73004at2759"/>
<feature type="compositionally biased region" description="Acidic residues" evidence="3">
    <location>
        <begin position="172"/>
        <end position="182"/>
    </location>
</feature>
<comment type="catalytic activity">
    <reaction evidence="1 2">
        <text>Thiol-dependent hydrolysis of ester, thioester, amide, peptide and isopeptide bonds formed by the C-terminal Gly of ubiquitin (a 76-residue protein attached to proteins as an intracellular targeting signal).</text>
        <dbReference type="EC" id="3.4.19.12"/>
    </reaction>
</comment>
<dbReference type="InterPro" id="IPR050185">
    <property type="entry name" value="Ub_carboxyl-term_hydrolase"/>
</dbReference>
<dbReference type="Proteomes" id="UP000594262">
    <property type="component" value="Unplaced"/>
</dbReference>
<dbReference type="InterPro" id="IPR018200">
    <property type="entry name" value="USP_CS"/>
</dbReference>
<dbReference type="Pfam" id="PF06337">
    <property type="entry name" value="DUSP"/>
    <property type="match status" value="1"/>
</dbReference>
<keyword evidence="2" id="KW-0378">Hydrolase</keyword>
<dbReference type="PROSITE" id="PS51283">
    <property type="entry name" value="DUSP"/>
    <property type="match status" value="2"/>
</dbReference>
<dbReference type="Gene3D" id="3.30.2230.10">
    <property type="entry name" value="DUSP-like"/>
    <property type="match status" value="1"/>
</dbReference>
<dbReference type="InterPro" id="IPR006615">
    <property type="entry name" value="Pept_C19_DUSP"/>
</dbReference>
<evidence type="ECO:0000256" key="3">
    <source>
        <dbReference type="SAM" id="MobiDB-lite"/>
    </source>
</evidence>
<dbReference type="PROSITE" id="PS50235">
    <property type="entry name" value="USP_3"/>
    <property type="match status" value="1"/>
</dbReference>
<proteinExistence type="inferred from homology"/>
<feature type="compositionally biased region" description="Basic residues" evidence="3">
    <location>
        <begin position="188"/>
        <end position="199"/>
    </location>
</feature>
<dbReference type="SUPFAM" id="SSF143791">
    <property type="entry name" value="DUSP-like"/>
    <property type="match status" value="2"/>
</dbReference>
<dbReference type="PANTHER" id="PTHR21646">
    <property type="entry name" value="UBIQUITIN CARBOXYL-TERMINAL HYDROLASE"/>
    <property type="match status" value="1"/>
</dbReference>
<sequence length="672" mass="77026">MNKFFVLDKIKSIIFAIAMNEDEIKPRGLCGLSNIGNTCYMNSALQSLSNCPPLAQYFMKSDEFLDFSKTDGKPLVSKCFKELLVQMWNKKRPKCITPNILLRAIRIHNPAFRGNYQQDTQEFLRCLMDRLHEELKVPVVEIIKEQTGSSDEDISPRNGKGLLGGNASADDSSNEMEISDTDGDVKAPLKKKRSRKRTLSTKSTPESKAKNKKEEKAEVKKKEVTYRSIITNIFDGKLLSSVQCLTCNRISNRVETFQDLSLPIPTFEDLKKIHTQAIISCSPNIYDDSNLINYMWTWVKSWFIGPNIKLEDCLAAFFTHDELKGDNMYSCEKCKKLRNGIKYSRVHHLPEVLCIHLKRFRHELYFSSKINTYISFPLCNLDMHNFLSKESIKTKQPSQYDLSAIICHFGSVGGGHYISYAKNCITNKWYEFNDAFVGEVNESVVVNAEAYVLFYSLRDNRAEESRKDILNEINESPVDPLGIRYISKEWFTRYNACVKPGPVSNYELLCQHGAIDSQDFERVKDRVIPVPASAAHTLIKRFGGGPDISSLDECMHCKELARRQDYELDTFNKLHERFQEEQDEVAVSYRISVRWFNTWRAFANAETKEIPGEIDNSDIMPDENQGNKGDTYGQISGETWAFFHTRYGGGPVFRKENKIPEDSETEEMVVDG</sequence>
<dbReference type="GO" id="GO:0006508">
    <property type="term" value="P:proteolysis"/>
    <property type="evidence" value="ECO:0007669"/>
    <property type="project" value="UniProtKB-KW"/>
</dbReference>
<evidence type="ECO:0000259" key="5">
    <source>
        <dbReference type="PROSITE" id="PS51283"/>
    </source>
</evidence>
<keyword evidence="2" id="KW-0788">Thiol protease</keyword>
<accession>A0A7M5ULL9</accession>
<dbReference type="Gene3D" id="3.90.70.10">
    <property type="entry name" value="Cysteine proteinases"/>
    <property type="match status" value="1"/>
</dbReference>
<evidence type="ECO:0000259" key="4">
    <source>
        <dbReference type="PROSITE" id="PS50235"/>
    </source>
</evidence>
<dbReference type="EC" id="3.4.19.12" evidence="2"/>
<reference evidence="6" key="1">
    <citation type="submission" date="2021-01" db="UniProtKB">
        <authorList>
            <consortium name="EnsemblMetazoa"/>
        </authorList>
    </citation>
    <scope>IDENTIFICATION</scope>
</reference>
<dbReference type="PROSITE" id="PS00972">
    <property type="entry name" value="USP_1"/>
    <property type="match status" value="1"/>
</dbReference>
<feature type="domain" description="USP" evidence="4">
    <location>
        <begin position="30"/>
        <end position="458"/>
    </location>
</feature>
<evidence type="ECO:0000313" key="7">
    <source>
        <dbReference type="Proteomes" id="UP000594262"/>
    </source>
</evidence>
<feature type="domain" description="DUSP" evidence="5">
    <location>
        <begin position="460"/>
        <end position="554"/>
    </location>
</feature>
<protein>
    <recommendedName>
        <fullName evidence="2">Ubiquitin carboxyl-terminal hydrolase</fullName>
        <ecNumber evidence="2">3.4.19.12</ecNumber>
    </recommendedName>
</protein>
<dbReference type="AlphaFoldDB" id="A0A7M5ULL9"/>
<dbReference type="InterPro" id="IPR035927">
    <property type="entry name" value="DUSP-like_sf"/>
</dbReference>
<keyword evidence="2" id="KW-0833">Ubl conjugation pathway</keyword>
<dbReference type="SMART" id="SM00695">
    <property type="entry name" value="DUSP"/>
    <property type="match status" value="2"/>
</dbReference>
<dbReference type="PANTHER" id="PTHR21646:SF86">
    <property type="entry name" value="UBIQUITIN CARBOXYL-TERMINAL HYDROLASE"/>
    <property type="match status" value="1"/>
</dbReference>
<dbReference type="InterPro" id="IPR038765">
    <property type="entry name" value="Papain-like_cys_pep_sf"/>
</dbReference>
<dbReference type="GO" id="GO:0004843">
    <property type="term" value="F:cysteine-type deubiquitinase activity"/>
    <property type="evidence" value="ECO:0007669"/>
    <property type="project" value="UniProtKB-UniRule"/>
</dbReference>
<dbReference type="InterPro" id="IPR001394">
    <property type="entry name" value="Peptidase_C19_UCH"/>
</dbReference>
<dbReference type="SUPFAM" id="SSF54001">
    <property type="entry name" value="Cysteine proteinases"/>
    <property type="match status" value="1"/>
</dbReference>